<organism evidence="4 5">
    <name type="scientific">Dorea acetigenes</name>
    <dbReference type="NCBI Taxonomy" id="2981787"/>
    <lineage>
        <taxon>Bacteria</taxon>
        <taxon>Bacillati</taxon>
        <taxon>Bacillota</taxon>
        <taxon>Clostridia</taxon>
        <taxon>Lachnospirales</taxon>
        <taxon>Lachnospiraceae</taxon>
        <taxon>Dorea</taxon>
    </lineage>
</organism>
<name>A0ABT2RNS0_9FIRM</name>
<dbReference type="InterPro" id="IPR052748">
    <property type="entry name" value="ISR_Activator"/>
</dbReference>
<keyword evidence="3" id="KW-1133">Transmembrane helix</keyword>
<feature type="coiled-coil region" evidence="1">
    <location>
        <begin position="304"/>
        <end position="334"/>
    </location>
</feature>
<evidence type="ECO:0000256" key="2">
    <source>
        <dbReference type="SAM" id="MobiDB-lite"/>
    </source>
</evidence>
<dbReference type="SUPFAM" id="SSF81901">
    <property type="entry name" value="HCP-like"/>
    <property type="match status" value="1"/>
</dbReference>
<feature type="transmembrane region" description="Helical" evidence="3">
    <location>
        <begin position="434"/>
        <end position="453"/>
    </location>
</feature>
<feature type="transmembrane region" description="Helical" evidence="3">
    <location>
        <begin position="465"/>
        <end position="486"/>
    </location>
</feature>
<keyword evidence="3" id="KW-0812">Transmembrane</keyword>
<dbReference type="Gene3D" id="1.25.40.10">
    <property type="entry name" value="Tetratricopeptide repeat domain"/>
    <property type="match status" value="1"/>
</dbReference>
<dbReference type="InterPro" id="IPR006597">
    <property type="entry name" value="Sel1-like"/>
</dbReference>
<dbReference type="SMART" id="SM00671">
    <property type="entry name" value="SEL1"/>
    <property type="match status" value="2"/>
</dbReference>
<evidence type="ECO:0000313" key="5">
    <source>
        <dbReference type="Proteomes" id="UP001652431"/>
    </source>
</evidence>
<feature type="transmembrane region" description="Helical" evidence="3">
    <location>
        <begin position="398"/>
        <end position="422"/>
    </location>
</feature>
<evidence type="ECO:0000256" key="3">
    <source>
        <dbReference type="SAM" id="Phobius"/>
    </source>
</evidence>
<dbReference type="Proteomes" id="UP001652431">
    <property type="component" value="Unassembled WGS sequence"/>
</dbReference>
<dbReference type="InterPro" id="IPR011990">
    <property type="entry name" value="TPR-like_helical_dom_sf"/>
</dbReference>
<protein>
    <submittedName>
        <fullName evidence="4">SEL1-like repeat protein</fullName>
    </submittedName>
</protein>
<gene>
    <name evidence="4" type="ORF">OCV99_10925</name>
</gene>
<evidence type="ECO:0000256" key="1">
    <source>
        <dbReference type="SAM" id="Coils"/>
    </source>
</evidence>
<feature type="transmembrane region" description="Helical" evidence="3">
    <location>
        <begin position="334"/>
        <end position="358"/>
    </location>
</feature>
<dbReference type="Pfam" id="PF08238">
    <property type="entry name" value="Sel1"/>
    <property type="match status" value="2"/>
</dbReference>
<dbReference type="PANTHER" id="PTHR45011:SF1">
    <property type="entry name" value="DAP3-BINDING CELL DEATH ENHANCER 1"/>
    <property type="match status" value="1"/>
</dbReference>
<dbReference type="RefSeq" id="WP_158370552.1">
    <property type="nucleotide sequence ID" value="NZ_JAOQJU010000013.1"/>
</dbReference>
<dbReference type="EMBL" id="JAOQJU010000013">
    <property type="protein sequence ID" value="MCU6687053.1"/>
    <property type="molecule type" value="Genomic_DNA"/>
</dbReference>
<proteinExistence type="predicted"/>
<reference evidence="4 5" key="1">
    <citation type="journal article" date="2021" name="ISME Commun">
        <title>Automated analysis of genomic sequences facilitates high-throughput and comprehensive description of bacteria.</title>
        <authorList>
            <person name="Hitch T.C.A."/>
        </authorList>
    </citation>
    <scope>NUCLEOTIDE SEQUENCE [LARGE SCALE GENOMIC DNA]</scope>
    <source>
        <strain evidence="4 5">Sanger_03</strain>
    </source>
</reference>
<keyword evidence="1" id="KW-0175">Coiled coil</keyword>
<sequence length="489" mass="55397">MDKKFLESIGVHTEDGLAAILEQLEEKQLEYFERLENVNDSKREEELKQILSKIEKATESVKEELNAIQTAIIVDGPEAEKTEKKEKKAQPKKEKNEALKKDIEKMKNRAQQKPEEKAKPEQKKDTQQTVKNGERKDAQQTAKQDDRKDVQQAARKGDQADPQQTALSAALQNYQKGDYKRAFQQFTELGEKKKHPVAQLMLARMYEKGEGTAVNKDRAEFWYKSAADGGNPDAQYAYAVLMLASGSGTSDNTNTKTGMSYMEKAAEQNYQAAIDKYIELSLQDGMNTQWLTRAMAYCDRGANLVQGSYEKDQYQKKKKELEEKRKRLNKAKNAGTLPTILSLMGNVLYVVSFVYMFWGLHPNYTTMVSFFSKIPMAPEKLIIPWQTLTEWASSGGFLTINGIFAMELLVVAAALTTIGAVHSRKKFAKKISSLVPWVAVAMTVWHIYVWHTATEYLKQFAVKSFIAFFVPIIIGWAIGSAVKSVFKMK</sequence>
<dbReference type="PANTHER" id="PTHR45011">
    <property type="entry name" value="DAP3-BINDING CELL DEATH ENHANCER 1"/>
    <property type="match status" value="1"/>
</dbReference>
<keyword evidence="5" id="KW-1185">Reference proteome</keyword>
<evidence type="ECO:0000313" key="4">
    <source>
        <dbReference type="EMBL" id="MCU6687053.1"/>
    </source>
</evidence>
<feature type="region of interest" description="Disordered" evidence="2">
    <location>
        <begin position="72"/>
        <end position="164"/>
    </location>
</feature>
<accession>A0ABT2RNS0</accession>
<feature type="compositionally biased region" description="Basic and acidic residues" evidence="2">
    <location>
        <begin position="78"/>
        <end position="159"/>
    </location>
</feature>
<comment type="caution">
    <text evidence="4">The sequence shown here is derived from an EMBL/GenBank/DDBJ whole genome shotgun (WGS) entry which is preliminary data.</text>
</comment>
<keyword evidence="3" id="KW-0472">Membrane</keyword>